<dbReference type="EMBL" id="QPKB01000008">
    <property type="protein sequence ID" value="RWR91345.1"/>
    <property type="molecule type" value="Genomic_DNA"/>
</dbReference>
<feature type="compositionally biased region" description="Basic and acidic residues" evidence="9">
    <location>
        <begin position="362"/>
        <end position="377"/>
    </location>
</feature>
<dbReference type="InterPro" id="IPR000595">
    <property type="entry name" value="cNMP-bd_dom"/>
</dbReference>
<reference evidence="11 12" key="1">
    <citation type="journal article" date="2019" name="Nat. Plants">
        <title>Stout camphor tree genome fills gaps in understanding of flowering plant genome evolution.</title>
        <authorList>
            <person name="Chaw S.M."/>
            <person name="Liu Y.C."/>
            <person name="Wu Y.W."/>
            <person name="Wang H.Y."/>
            <person name="Lin C.I."/>
            <person name="Wu C.S."/>
            <person name="Ke H.M."/>
            <person name="Chang L.Y."/>
            <person name="Hsu C.Y."/>
            <person name="Yang H.T."/>
            <person name="Sudianto E."/>
            <person name="Hsu M.H."/>
            <person name="Wu K.P."/>
            <person name="Wang L.N."/>
            <person name="Leebens-Mack J.H."/>
            <person name="Tsai I.J."/>
        </authorList>
    </citation>
    <scope>NUCLEOTIDE SEQUENCE [LARGE SCALE GENOMIC DNA]</scope>
    <source>
        <strain evidence="12">cv. Chaw 1501</strain>
        <tissue evidence="11">Young leaves</tissue>
    </source>
</reference>
<dbReference type="PROSITE" id="PS50096">
    <property type="entry name" value="IQ"/>
    <property type="match status" value="1"/>
</dbReference>
<comment type="subcellular location">
    <subcellularLocation>
        <location evidence="1">Endomembrane system</location>
        <topology evidence="1">Multi-pass membrane protein</topology>
    </subcellularLocation>
</comment>
<name>A0A3S3NFP3_9MAGN</name>
<dbReference type="PANTHER" id="PTHR45651">
    <property type="entry name" value="CYCLIC NUCLEOTIDE-GATED ION CHANNEL 15-RELATED-RELATED"/>
    <property type="match status" value="1"/>
</dbReference>
<evidence type="ECO:0000256" key="2">
    <source>
        <dbReference type="ARBA" id="ARBA00010486"/>
    </source>
</evidence>
<dbReference type="FunFam" id="2.60.120.10:FF:000024">
    <property type="entry name" value="Cyclic nucleotide-gated ion channel 1"/>
    <property type="match status" value="1"/>
</dbReference>
<keyword evidence="7" id="KW-1071">Ligand-gated ion channel</keyword>
<dbReference type="Pfam" id="PF00027">
    <property type="entry name" value="cNMP_binding"/>
    <property type="match status" value="1"/>
</dbReference>
<keyword evidence="8" id="KW-0407">Ion channel</keyword>
<evidence type="ECO:0000256" key="7">
    <source>
        <dbReference type="ARBA" id="ARBA00023286"/>
    </source>
</evidence>
<dbReference type="CDD" id="cd00038">
    <property type="entry name" value="CAP_ED"/>
    <property type="match status" value="1"/>
</dbReference>
<dbReference type="Gene3D" id="1.10.287.630">
    <property type="entry name" value="Helix hairpin bin"/>
    <property type="match status" value="1"/>
</dbReference>
<evidence type="ECO:0000256" key="5">
    <source>
        <dbReference type="ARBA" id="ARBA00023065"/>
    </source>
</evidence>
<dbReference type="OrthoDB" id="421226at2759"/>
<feature type="domain" description="Cyclic nucleotide-binding" evidence="10">
    <location>
        <begin position="145"/>
        <end position="275"/>
    </location>
</feature>
<proteinExistence type="inferred from homology"/>
<keyword evidence="12" id="KW-1185">Reference proteome</keyword>
<evidence type="ECO:0000256" key="9">
    <source>
        <dbReference type="SAM" id="MobiDB-lite"/>
    </source>
</evidence>
<comment type="caution">
    <text evidence="11">The sequence shown here is derived from an EMBL/GenBank/DDBJ whole genome shotgun (WGS) entry which is preliminary data.</text>
</comment>
<dbReference type="InterPro" id="IPR014710">
    <property type="entry name" value="RmlC-like_jellyroll"/>
</dbReference>
<dbReference type="GO" id="GO:0034220">
    <property type="term" value="P:monoatomic ion transmembrane transport"/>
    <property type="evidence" value="ECO:0007669"/>
    <property type="project" value="UniProtKB-KW"/>
</dbReference>
<dbReference type="STRING" id="337451.A0A3S3NFP3"/>
<evidence type="ECO:0000256" key="4">
    <source>
        <dbReference type="ARBA" id="ARBA00022989"/>
    </source>
</evidence>
<organism evidence="11 12">
    <name type="scientific">Cinnamomum micranthum f. kanehirae</name>
    <dbReference type="NCBI Taxonomy" id="337451"/>
    <lineage>
        <taxon>Eukaryota</taxon>
        <taxon>Viridiplantae</taxon>
        <taxon>Streptophyta</taxon>
        <taxon>Embryophyta</taxon>
        <taxon>Tracheophyta</taxon>
        <taxon>Spermatophyta</taxon>
        <taxon>Magnoliopsida</taxon>
        <taxon>Magnoliidae</taxon>
        <taxon>Laurales</taxon>
        <taxon>Lauraceae</taxon>
        <taxon>Cinnamomum</taxon>
    </lineage>
</organism>
<dbReference type="Gene3D" id="2.60.120.10">
    <property type="entry name" value="Jelly Rolls"/>
    <property type="match status" value="1"/>
</dbReference>
<keyword evidence="4" id="KW-1133">Transmembrane helix</keyword>
<evidence type="ECO:0000256" key="8">
    <source>
        <dbReference type="ARBA" id="ARBA00023303"/>
    </source>
</evidence>
<keyword evidence="5" id="KW-0406">Ion transport</keyword>
<dbReference type="FunFam" id="1.10.287.630:FF:000003">
    <property type="entry name" value="Cyclic nucleotide-gated ion channel 1"/>
    <property type="match status" value="1"/>
</dbReference>
<dbReference type="PANTHER" id="PTHR45651:SF9">
    <property type="entry name" value="CYCLIC NUCLEOTIDE-GATED ION CHANNEL 14-RELATED"/>
    <property type="match status" value="1"/>
</dbReference>
<dbReference type="PROSITE" id="PS50042">
    <property type="entry name" value="CNMP_BINDING_3"/>
    <property type="match status" value="1"/>
</dbReference>
<dbReference type="Proteomes" id="UP000283530">
    <property type="component" value="Unassembled WGS sequence"/>
</dbReference>
<keyword evidence="7" id="KW-0813">Transport</keyword>
<feature type="region of interest" description="Disordered" evidence="9">
    <location>
        <begin position="326"/>
        <end position="377"/>
    </location>
</feature>
<comment type="similarity">
    <text evidence="2">Belongs to the cyclic nucleotide-gated cation channel (TC 1.A.1.5) family.</text>
</comment>
<protein>
    <submittedName>
        <fullName evidence="11">Putative cyclic nucleotide-gated ion channel 14</fullName>
    </submittedName>
</protein>
<accession>A0A3S3NFP3</accession>
<evidence type="ECO:0000256" key="1">
    <source>
        <dbReference type="ARBA" id="ARBA00004127"/>
    </source>
</evidence>
<gene>
    <name evidence="11" type="ORF">CKAN_02049600</name>
</gene>
<dbReference type="GO" id="GO:0012505">
    <property type="term" value="C:endomembrane system"/>
    <property type="evidence" value="ECO:0007669"/>
    <property type="project" value="UniProtKB-SubCell"/>
</dbReference>
<dbReference type="AlphaFoldDB" id="A0A3S3NFP3"/>
<evidence type="ECO:0000256" key="3">
    <source>
        <dbReference type="ARBA" id="ARBA00022692"/>
    </source>
</evidence>
<keyword evidence="3" id="KW-0812">Transmembrane</keyword>
<dbReference type="SMART" id="SM00100">
    <property type="entry name" value="cNMP"/>
    <property type="match status" value="1"/>
</dbReference>
<evidence type="ECO:0000259" key="10">
    <source>
        <dbReference type="PROSITE" id="PS50042"/>
    </source>
</evidence>
<sequence length="377" mass="44374">MGNNFFLRTFVSVYKTHVCLFPFQFICAKSGNKPIHWGNDIHLILGHYSYSFVCTFDREHAVQKYLESLTVRVEEWRLKRKDSEEWMKHRQLPQDLRERVRRFIQYKWLATQGVDEESILRALPPDLRREIRRHLCLDLVKRVPFFSQMDDQLLDAICGRLVSSLSIEGTYIVREGDPLTQMLFIIRGRLESSTTDGGRTGFFNSTTLWPGDFCGEELLTWALLPKSTLNLPSSTRTVRAVDEVEAFALHAQDLKFVANQFRRLHNKKLQHTFRFYSHQWRTWAACSIQAGWRRYKRRKNKSKDKRLQESLSFDLAEHVVIGTKREDEDMESPLENPSPAKQNLGVKIMLSTFAANRKRRAQRPEEPDFSDYHDKDD</sequence>
<dbReference type="InterPro" id="IPR018490">
    <property type="entry name" value="cNMP-bd_dom_sf"/>
</dbReference>
<evidence type="ECO:0000256" key="6">
    <source>
        <dbReference type="ARBA" id="ARBA00023136"/>
    </source>
</evidence>
<evidence type="ECO:0000313" key="12">
    <source>
        <dbReference type="Proteomes" id="UP000283530"/>
    </source>
</evidence>
<dbReference type="SUPFAM" id="SSF51206">
    <property type="entry name" value="cAMP-binding domain-like"/>
    <property type="match status" value="1"/>
</dbReference>
<evidence type="ECO:0000313" key="11">
    <source>
        <dbReference type="EMBL" id="RWR91345.1"/>
    </source>
</evidence>
<keyword evidence="6" id="KW-0472">Membrane</keyword>